<dbReference type="EMBL" id="JANPWB010000010">
    <property type="protein sequence ID" value="KAJ1141810.1"/>
    <property type="molecule type" value="Genomic_DNA"/>
</dbReference>
<name>A0AAV7QP22_PLEWA</name>
<proteinExistence type="predicted"/>
<evidence type="ECO:0000313" key="2">
    <source>
        <dbReference type="EMBL" id="KAJ1141810.1"/>
    </source>
</evidence>
<keyword evidence="3" id="KW-1185">Reference proteome</keyword>
<reference evidence="2" key="1">
    <citation type="journal article" date="2022" name="bioRxiv">
        <title>Sequencing and chromosome-scale assembly of the giantPleurodeles waltlgenome.</title>
        <authorList>
            <person name="Brown T."/>
            <person name="Elewa A."/>
            <person name="Iarovenko S."/>
            <person name="Subramanian E."/>
            <person name="Araus A.J."/>
            <person name="Petzold A."/>
            <person name="Susuki M."/>
            <person name="Suzuki K.-i.T."/>
            <person name="Hayashi T."/>
            <person name="Toyoda A."/>
            <person name="Oliveira C."/>
            <person name="Osipova E."/>
            <person name="Leigh N.D."/>
            <person name="Simon A."/>
            <person name="Yun M.H."/>
        </authorList>
    </citation>
    <scope>NUCLEOTIDE SEQUENCE</scope>
    <source>
        <strain evidence="2">20211129_DDA</strain>
        <tissue evidence="2">Liver</tissue>
    </source>
</reference>
<dbReference type="AlphaFoldDB" id="A0AAV7QP22"/>
<evidence type="ECO:0000313" key="3">
    <source>
        <dbReference type="Proteomes" id="UP001066276"/>
    </source>
</evidence>
<sequence>MEEQMPHLARRHTSIINPQFKAAGDAKDTGSHCSFFQQNYDQGEALCQEAPEEGPCGCSQSTGSAPGRRSSMIENR</sequence>
<feature type="region of interest" description="Disordered" evidence="1">
    <location>
        <begin position="51"/>
        <end position="76"/>
    </location>
</feature>
<evidence type="ECO:0000256" key="1">
    <source>
        <dbReference type="SAM" id="MobiDB-lite"/>
    </source>
</evidence>
<organism evidence="2 3">
    <name type="scientific">Pleurodeles waltl</name>
    <name type="common">Iberian ribbed newt</name>
    <dbReference type="NCBI Taxonomy" id="8319"/>
    <lineage>
        <taxon>Eukaryota</taxon>
        <taxon>Metazoa</taxon>
        <taxon>Chordata</taxon>
        <taxon>Craniata</taxon>
        <taxon>Vertebrata</taxon>
        <taxon>Euteleostomi</taxon>
        <taxon>Amphibia</taxon>
        <taxon>Batrachia</taxon>
        <taxon>Caudata</taxon>
        <taxon>Salamandroidea</taxon>
        <taxon>Salamandridae</taxon>
        <taxon>Pleurodelinae</taxon>
        <taxon>Pleurodeles</taxon>
    </lineage>
</organism>
<gene>
    <name evidence="2" type="ORF">NDU88_008138</name>
</gene>
<protein>
    <submittedName>
        <fullName evidence="2">Uncharacterized protein</fullName>
    </submittedName>
</protein>
<comment type="caution">
    <text evidence="2">The sequence shown here is derived from an EMBL/GenBank/DDBJ whole genome shotgun (WGS) entry which is preliminary data.</text>
</comment>
<dbReference type="Proteomes" id="UP001066276">
    <property type="component" value="Chromosome 6"/>
</dbReference>
<accession>A0AAV7QP22</accession>